<dbReference type="InterPro" id="IPR036425">
    <property type="entry name" value="MoaB/Mog-like_dom_sf"/>
</dbReference>
<dbReference type="SUPFAM" id="SSF63882">
    <property type="entry name" value="MoeA N-terminal region -like"/>
    <property type="match status" value="1"/>
</dbReference>
<dbReference type="GO" id="GO:0005829">
    <property type="term" value="C:cytosol"/>
    <property type="evidence" value="ECO:0007669"/>
    <property type="project" value="TreeGrafter"/>
</dbReference>
<comment type="pathway">
    <text evidence="3 11">Cofactor biosynthesis; molybdopterin biosynthesis.</text>
</comment>
<dbReference type="Pfam" id="PF03453">
    <property type="entry name" value="MoeA_N"/>
    <property type="match status" value="1"/>
</dbReference>
<keyword evidence="14" id="KW-1185">Reference proteome</keyword>
<gene>
    <name evidence="13" type="ORF">DC3_41450</name>
</gene>
<dbReference type="Gene3D" id="3.40.980.10">
    <property type="entry name" value="MoaB/Mog-like domain"/>
    <property type="match status" value="1"/>
</dbReference>
<dbReference type="SUPFAM" id="SSF53218">
    <property type="entry name" value="Molybdenum cofactor biosynthesis proteins"/>
    <property type="match status" value="1"/>
</dbReference>
<dbReference type="InterPro" id="IPR038987">
    <property type="entry name" value="MoeA-like"/>
</dbReference>
<evidence type="ECO:0000256" key="1">
    <source>
        <dbReference type="ARBA" id="ARBA00001946"/>
    </source>
</evidence>
<comment type="caution">
    <text evidence="13">The sequence shown here is derived from an EMBL/GenBank/DDBJ whole genome shotgun (WGS) entry which is preliminary data.</text>
</comment>
<dbReference type="GO" id="GO:0061599">
    <property type="term" value="F:molybdopterin molybdotransferase activity"/>
    <property type="evidence" value="ECO:0007669"/>
    <property type="project" value="UniProtKB-UniRule"/>
</dbReference>
<evidence type="ECO:0000256" key="10">
    <source>
        <dbReference type="ARBA" id="ARBA00047317"/>
    </source>
</evidence>
<dbReference type="Proteomes" id="UP000321306">
    <property type="component" value="Unassembled WGS sequence"/>
</dbReference>
<dbReference type="NCBIfam" id="NF045515">
    <property type="entry name" value="Glp_gephyrin"/>
    <property type="match status" value="1"/>
</dbReference>
<evidence type="ECO:0000256" key="4">
    <source>
        <dbReference type="ARBA" id="ARBA00010763"/>
    </source>
</evidence>
<dbReference type="PANTHER" id="PTHR10192">
    <property type="entry name" value="MOLYBDOPTERIN BIOSYNTHESIS PROTEIN"/>
    <property type="match status" value="1"/>
</dbReference>
<evidence type="ECO:0000313" key="14">
    <source>
        <dbReference type="Proteomes" id="UP000321306"/>
    </source>
</evidence>
<dbReference type="SUPFAM" id="SSF63867">
    <property type="entry name" value="MoeA C-terminal domain-like"/>
    <property type="match status" value="1"/>
</dbReference>
<protein>
    <recommendedName>
        <fullName evidence="11">Molybdopterin molybdenumtransferase</fullName>
        <ecNumber evidence="11">2.10.1.1</ecNumber>
    </recommendedName>
</protein>
<keyword evidence="7 11" id="KW-0479">Metal-binding</keyword>
<dbReference type="SMART" id="SM00852">
    <property type="entry name" value="MoCF_biosynth"/>
    <property type="match status" value="1"/>
</dbReference>
<dbReference type="NCBIfam" id="TIGR00177">
    <property type="entry name" value="molyb_syn"/>
    <property type="match status" value="1"/>
</dbReference>
<dbReference type="PANTHER" id="PTHR10192:SF5">
    <property type="entry name" value="GEPHYRIN"/>
    <property type="match status" value="1"/>
</dbReference>
<dbReference type="FunFam" id="3.40.980.10:FF:000004">
    <property type="entry name" value="Molybdopterin molybdenumtransferase"/>
    <property type="match status" value="1"/>
</dbReference>
<proteinExistence type="inferred from homology"/>
<dbReference type="UniPathway" id="UPA00344"/>
<accession>A0A511N6M1</accession>
<keyword evidence="8 11" id="KW-0460">Magnesium</keyword>
<evidence type="ECO:0000256" key="7">
    <source>
        <dbReference type="ARBA" id="ARBA00022723"/>
    </source>
</evidence>
<dbReference type="InterPro" id="IPR036688">
    <property type="entry name" value="MoeA_C_domain_IV_sf"/>
</dbReference>
<dbReference type="EMBL" id="BJXB01000021">
    <property type="protein sequence ID" value="GEM48510.1"/>
    <property type="molecule type" value="Genomic_DNA"/>
</dbReference>
<comment type="catalytic activity">
    <reaction evidence="10">
        <text>adenylyl-molybdopterin + molybdate = Mo-molybdopterin + AMP + H(+)</text>
        <dbReference type="Rhea" id="RHEA:35047"/>
        <dbReference type="ChEBI" id="CHEBI:15378"/>
        <dbReference type="ChEBI" id="CHEBI:36264"/>
        <dbReference type="ChEBI" id="CHEBI:62727"/>
        <dbReference type="ChEBI" id="CHEBI:71302"/>
        <dbReference type="ChEBI" id="CHEBI:456215"/>
        <dbReference type="EC" id="2.10.1.1"/>
    </reaction>
</comment>
<dbReference type="GO" id="GO:0046872">
    <property type="term" value="F:metal ion binding"/>
    <property type="evidence" value="ECO:0007669"/>
    <property type="project" value="UniProtKB-UniRule"/>
</dbReference>
<keyword evidence="5 11" id="KW-0500">Molybdenum</keyword>
<dbReference type="InterPro" id="IPR001453">
    <property type="entry name" value="MoaB/Mog_dom"/>
</dbReference>
<evidence type="ECO:0000256" key="5">
    <source>
        <dbReference type="ARBA" id="ARBA00022505"/>
    </source>
</evidence>
<feature type="domain" description="MoaB/Mog" evidence="12">
    <location>
        <begin position="189"/>
        <end position="324"/>
    </location>
</feature>
<evidence type="ECO:0000313" key="13">
    <source>
        <dbReference type="EMBL" id="GEM48510.1"/>
    </source>
</evidence>
<dbReference type="InterPro" id="IPR005111">
    <property type="entry name" value="MoeA_C_domain_IV"/>
</dbReference>
<evidence type="ECO:0000256" key="6">
    <source>
        <dbReference type="ARBA" id="ARBA00022679"/>
    </source>
</evidence>
<comment type="cofactor">
    <cofactor evidence="1 11">
        <name>Mg(2+)</name>
        <dbReference type="ChEBI" id="CHEBI:18420"/>
    </cofactor>
</comment>
<name>A0A511N6M1_DEIC1</name>
<evidence type="ECO:0000256" key="2">
    <source>
        <dbReference type="ARBA" id="ARBA00002901"/>
    </source>
</evidence>
<evidence type="ECO:0000256" key="3">
    <source>
        <dbReference type="ARBA" id="ARBA00005046"/>
    </source>
</evidence>
<dbReference type="Gene3D" id="2.170.190.11">
    <property type="entry name" value="Molybdopterin biosynthesis moea protein, domain 3"/>
    <property type="match status" value="1"/>
</dbReference>
<evidence type="ECO:0000256" key="11">
    <source>
        <dbReference type="RuleBase" id="RU365090"/>
    </source>
</evidence>
<dbReference type="AlphaFoldDB" id="A0A511N6M1"/>
<evidence type="ECO:0000259" key="12">
    <source>
        <dbReference type="SMART" id="SM00852"/>
    </source>
</evidence>
<sequence length="407" mass="43430">MSAPCTPYAQVMHRQQIDLAEAIDILKETLPRPASETLPLTQAAGRVLSASLSAKVDHPSVDDSAMDGIACRLEDSQSTPVTLKLIGESRAGEGFSGGVGAGECVRIYTGAPVPAGANAICKVEDLQIEGDQVTLLHPARSQDIRHRGSDFQVGQEGLQKGDVLSPARLALAASMGYSEVPVYRKLRVGILSTGDEVIEAGQPLQPGQVYDSNRYGIYALLLEMGLEPVLLPHATDHIDEVKKNLQNADLDVLLTSGGVSMGNYDIVRDLLFGEGEVKFWKINLRPGGPALCGLWQGIPVLGLPGNPVSALVVFEVLFKPAIFALLGRTDAPHRKVRARALNAFKAVPRKTAYWRAQLNAQNGELVVQDLNAPLSNMLRGLAHANALVVVEPGQAVEAGGLAEVIWL</sequence>
<keyword evidence="9 11" id="KW-0501">Molybdenum cofactor biosynthesis</keyword>
<dbReference type="CDD" id="cd00887">
    <property type="entry name" value="MoeA"/>
    <property type="match status" value="1"/>
</dbReference>
<comment type="similarity">
    <text evidence="4 11">Belongs to the MoeA family.</text>
</comment>
<dbReference type="Gene3D" id="3.90.105.10">
    <property type="entry name" value="Molybdopterin biosynthesis moea protein, domain 2"/>
    <property type="match status" value="1"/>
</dbReference>
<evidence type="ECO:0000256" key="8">
    <source>
        <dbReference type="ARBA" id="ARBA00022842"/>
    </source>
</evidence>
<dbReference type="Pfam" id="PF00994">
    <property type="entry name" value="MoCF_biosynth"/>
    <property type="match status" value="1"/>
</dbReference>
<dbReference type="GO" id="GO:0006777">
    <property type="term" value="P:Mo-molybdopterin cofactor biosynthetic process"/>
    <property type="evidence" value="ECO:0007669"/>
    <property type="project" value="UniProtKB-UniRule"/>
</dbReference>
<comment type="function">
    <text evidence="2 11">Catalyzes the insertion of molybdate into adenylated molybdopterin with the concomitant release of AMP.</text>
</comment>
<evidence type="ECO:0000256" key="9">
    <source>
        <dbReference type="ARBA" id="ARBA00023150"/>
    </source>
</evidence>
<dbReference type="Gene3D" id="2.40.340.10">
    <property type="entry name" value="MoeA, C-terminal, domain IV"/>
    <property type="match status" value="1"/>
</dbReference>
<dbReference type="EC" id="2.10.1.1" evidence="11"/>
<reference evidence="13 14" key="1">
    <citation type="submission" date="2019-07" db="EMBL/GenBank/DDBJ databases">
        <title>Whole genome shotgun sequence of Deinococcus cellulosilyticus NBRC 106333.</title>
        <authorList>
            <person name="Hosoyama A."/>
            <person name="Uohara A."/>
            <person name="Ohji S."/>
            <person name="Ichikawa N."/>
        </authorList>
    </citation>
    <scope>NUCLEOTIDE SEQUENCE [LARGE SCALE GENOMIC DNA]</scope>
    <source>
        <strain evidence="13 14">NBRC 106333</strain>
    </source>
</reference>
<keyword evidence="6 11" id="KW-0808">Transferase</keyword>
<dbReference type="InterPro" id="IPR005110">
    <property type="entry name" value="MoeA_linker/N"/>
</dbReference>
<organism evidence="13 14">
    <name type="scientific">Deinococcus cellulosilyticus (strain DSM 18568 / NBRC 106333 / KACC 11606 / 5516J-15)</name>
    <dbReference type="NCBI Taxonomy" id="1223518"/>
    <lineage>
        <taxon>Bacteria</taxon>
        <taxon>Thermotogati</taxon>
        <taxon>Deinococcota</taxon>
        <taxon>Deinococci</taxon>
        <taxon>Deinococcales</taxon>
        <taxon>Deinococcaceae</taxon>
        <taxon>Deinococcus</taxon>
    </lineage>
</organism>
<dbReference type="InterPro" id="IPR036135">
    <property type="entry name" value="MoeA_linker/N_sf"/>
</dbReference>
<dbReference type="Pfam" id="PF03454">
    <property type="entry name" value="MoeA_C"/>
    <property type="match status" value="1"/>
</dbReference>